<dbReference type="Gene3D" id="3.60.21.10">
    <property type="match status" value="1"/>
</dbReference>
<dbReference type="CDD" id="cd07381">
    <property type="entry name" value="MPP_CapA"/>
    <property type="match status" value="1"/>
</dbReference>
<feature type="domain" description="Capsule synthesis protein CapA" evidence="2">
    <location>
        <begin position="40"/>
        <end position="286"/>
    </location>
</feature>
<accession>A0A5J4QM96</accession>
<gene>
    <name evidence="3" type="ORF">EZS27_027466</name>
</gene>
<dbReference type="PANTHER" id="PTHR33393">
    <property type="entry name" value="POLYGLUTAMINE SYNTHESIS ACCESSORY PROTEIN RV0574C-RELATED"/>
    <property type="match status" value="1"/>
</dbReference>
<proteinExistence type="inferred from homology"/>
<comment type="caution">
    <text evidence="3">The sequence shown here is derived from an EMBL/GenBank/DDBJ whole genome shotgun (WGS) entry which is preliminary data.</text>
</comment>
<dbReference type="InterPro" id="IPR019079">
    <property type="entry name" value="Capsule_synth_CapA"/>
</dbReference>
<dbReference type="AlphaFoldDB" id="A0A5J4QM96"/>
<name>A0A5J4QM96_9ZZZZ</name>
<sequence length="377" mass="42418">MKHFCLLLSFLFLPFFAKAQEAIVLSPADTTPGDALKKITLLFAGDLMQHQAQINAARLPNGGFDYSECFKYVKEEISKADIVIGNLEVTLAGPPYTGYPSFGSPDEYLFAIKDMGFDILLTANNHCLDRGRDGLERTILMLDSLRIPYTGTYIDEEARTRRYPLLVEQNGFRISLLNYTYGTNDIPVTAPNVVNLIDKEVMEKDIEAAKAQQPDVIIVCIHWGEEYHLLPEDSQRELADWMLSKGVTHIIGGHPHVVQPMELRTDSVDGAKHLVVYSLGNFISNMSVPNADGGLLVRLELEKDNSTVRVSDCGYSMIWVAHPGTGGIKNHTLFPVNYPKDSLKRALYHRMERFTNTARALFREHNIGIEEYFFGEK</sequence>
<dbReference type="EMBL" id="SNRY01002892">
    <property type="protein sequence ID" value="KAA6323057.1"/>
    <property type="molecule type" value="Genomic_DNA"/>
</dbReference>
<protein>
    <submittedName>
        <fullName evidence="3">Capsule biosynthesis protein CapA</fullName>
    </submittedName>
</protein>
<dbReference type="SUPFAM" id="SSF56300">
    <property type="entry name" value="Metallo-dependent phosphatases"/>
    <property type="match status" value="1"/>
</dbReference>
<dbReference type="InterPro" id="IPR029052">
    <property type="entry name" value="Metallo-depent_PP-like"/>
</dbReference>
<dbReference type="Pfam" id="PF09587">
    <property type="entry name" value="PGA_cap"/>
    <property type="match status" value="1"/>
</dbReference>
<dbReference type="PANTHER" id="PTHR33393:SF12">
    <property type="entry name" value="CAPSULE BIOSYNTHESIS PROTEIN CAPA"/>
    <property type="match status" value="1"/>
</dbReference>
<dbReference type="InterPro" id="IPR052169">
    <property type="entry name" value="CW_Biosynth-Accessory"/>
</dbReference>
<evidence type="ECO:0000256" key="1">
    <source>
        <dbReference type="ARBA" id="ARBA00005662"/>
    </source>
</evidence>
<dbReference type="SMART" id="SM00854">
    <property type="entry name" value="PGA_cap"/>
    <property type="match status" value="1"/>
</dbReference>
<evidence type="ECO:0000313" key="3">
    <source>
        <dbReference type="EMBL" id="KAA6323057.1"/>
    </source>
</evidence>
<reference evidence="3" key="1">
    <citation type="submission" date="2019-03" db="EMBL/GenBank/DDBJ databases">
        <title>Single cell metagenomics reveals metabolic interactions within the superorganism composed of flagellate Streblomastix strix and complex community of Bacteroidetes bacteria on its surface.</title>
        <authorList>
            <person name="Treitli S.C."/>
            <person name="Kolisko M."/>
            <person name="Husnik F."/>
            <person name="Keeling P."/>
            <person name="Hampl V."/>
        </authorList>
    </citation>
    <scope>NUCLEOTIDE SEQUENCE</scope>
    <source>
        <strain evidence="3">STM</strain>
    </source>
</reference>
<organism evidence="3">
    <name type="scientific">termite gut metagenome</name>
    <dbReference type="NCBI Taxonomy" id="433724"/>
    <lineage>
        <taxon>unclassified sequences</taxon>
        <taxon>metagenomes</taxon>
        <taxon>organismal metagenomes</taxon>
    </lineage>
</organism>
<comment type="similarity">
    <text evidence="1">Belongs to the CapA family.</text>
</comment>
<evidence type="ECO:0000259" key="2">
    <source>
        <dbReference type="SMART" id="SM00854"/>
    </source>
</evidence>